<evidence type="ECO:0000313" key="1">
    <source>
        <dbReference type="EMBL" id="MXS24500.1"/>
    </source>
</evidence>
<evidence type="ECO:0000313" key="2">
    <source>
        <dbReference type="Proteomes" id="UP000439965"/>
    </source>
</evidence>
<organism evidence="1 2">
    <name type="scientific">Enterococcus gallinarum</name>
    <dbReference type="NCBI Taxonomy" id="1353"/>
    <lineage>
        <taxon>Bacteria</taxon>
        <taxon>Bacillati</taxon>
        <taxon>Bacillota</taxon>
        <taxon>Bacilli</taxon>
        <taxon>Lactobacillales</taxon>
        <taxon>Enterococcaceae</taxon>
        <taxon>Enterococcus</taxon>
    </lineage>
</organism>
<accession>A0A6I4XLL3</accession>
<name>A0A6I4XLL3_ENTGA</name>
<proteinExistence type="predicted"/>
<gene>
    <name evidence="1" type="ORF">GTI89_00125</name>
</gene>
<sequence length="79" mass="9017">MIHVQPSFSKNKLKCFREKNVFSATLQSLSQKSAFVFRSKGKVVETEVISCKKLRLITAKATAYRAFEKRAMTTFCHSP</sequence>
<dbReference type="Proteomes" id="UP000439965">
    <property type="component" value="Unassembled WGS sequence"/>
</dbReference>
<protein>
    <submittedName>
        <fullName evidence="1">Uncharacterized protein</fullName>
    </submittedName>
</protein>
<reference evidence="1 2" key="1">
    <citation type="submission" date="2019-04" db="EMBL/GenBank/DDBJ databases">
        <title>Step-wise assembly of the neonatal virome modulated by breast feeding.</title>
        <authorList>
            <person name="Liang G."/>
            <person name="Bushman F."/>
        </authorList>
    </citation>
    <scope>NUCLEOTIDE SEQUENCE [LARGE SCALE GENOMIC DNA]</scope>
    <source>
        <strain evidence="1 2">E3404</strain>
    </source>
</reference>
<dbReference type="EMBL" id="WVTI01000001">
    <property type="protein sequence ID" value="MXS24500.1"/>
    <property type="molecule type" value="Genomic_DNA"/>
</dbReference>
<comment type="caution">
    <text evidence="1">The sequence shown here is derived from an EMBL/GenBank/DDBJ whole genome shotgun (WGS) entry which is preliminary data.</text>
</comment>
<dbReference type="AlphaFoldDB" id="A0A6I4XLL3"/>